<keyword evidence="2" id="KW-1133">Transmembrane helix</keyword>
<proteinExistence type="predicted"/>
<reference evidence="3" key="1">
    <citation type="submission" date="2019-09" db="EMBL/GenBank/DDBJ databases">
        <title>Characterisation of the sponge microbiome using genome-centric metagenomics.</title>
        <authorList>
            <person name="Engelberts J.P."/>
            <person name="Robbins S.J."/>
            <person name="De Goeij J.M."/>
            <person name="Aranda M."/>
            <person name="Bell S.C."/>
            <person name="Webster N.S."/>
        </authorList>
    </citation>
    <scope>NUCLEOTIDE SEQUENCE</scope>
    <source>
        <strain evidence="3">SB0661_bin_32</strain>
    </source>
</reference>
<gene>
    <name evidence="3" type="ORF">F4X14_08715</name>
</gene>
<dbReference type="EMBL" id="VXMH01000040">
    <property type="protein sequence ID" value="MYC95042.1"/>
    <property type="molecule type" value="Genomic_DNA"/>
</dbReference>
<evidence type="ECO:0000256" key="1">
    <source>
        <dbReference type="SAM" id="MobiDB-lite"/>
    </source>
</evidence>
<comment type="caution">
    <text evidence="3">The sequence shown here is derived from an EMBL/GenBank/DDBJ whole genome shotgun (WGS) entry which is preliminary data.</text>
</comment>
<name>A0A6B1D6H1_9CHLR</name>
<feature type="transmembrane region" description="Helical" evidence="2">
    <location>
        <begin position="12"/>
        <end position="36"/>
    </location>
</feature>
<organism evidence="3">
    <name type="scientific">Caldilineaceae bacterium SB0661_bin_32</name>
    <dbReference type="NCBI Taxonomy" id="2605255"/>
    <lineage>
        <taxon>Bacteria</taxon>
        <taxon>Bacillati</taxon>
        <taxon>Chloroflexota</taxon>
        <taxon>Caldilineae</taxon>
        <taxon>Caldilineales</taxon>
        <taxon>Caldilineaceae</taxon>
    </lineage>
</organism>
<evidence type="ECO:0000313" key="3">
    <source>
        <dbReference type="EMBL" id="MYC95042.1"/>
    </source>
</evidence>
<evidence type="ECO:0000256" key="2">
    <source>
        <dbReference type="SAM" id="Phobius"/>
    </source>
</evidence>
<dbReference type="AlphaFoldDB" id="A0A6B1D6H1"/>
<feature type="region of interest" description="Disordered" evidence="1">
    <location>
        <begin position="51"/>
        <end position="77"/>
    </location>
</feature>
<sequence length="77" mass="7078">MVVLSRSVTTGVGCGVGVAVGVAVGTAVAVGVVVGVSGADTCCPCSCGTEAEPPCSGEPLPAGGLSARASREGGVST</sequence>
<keyword evidence="2" id="KW-0812">Transmembrane</keyword>
<protein>
    <submittedName>
        <fullName evidence="3">Uncharacterized protein</fullName>
    </submittedName>
</protein>
<accession>A0A6B1D6H1</accession>
<keyword evidence="2" id="KW-0472">Membrane</keyword>